<keyword evidence="3" id="KW-1185">Reference proteome</keyword>
<dbReference type="Proteomes" id="UP000245884">
    <property type="component" value="Unassembled WGS sequence"/>
</dbReference>
<organism evidence="2 3">
    <name type="scientific">Jaminaea rosea</name>
    <dbReference type="NCBI Taxonomy" id="1569628"/>
    <lineage>
        <taxon>Eukaryota</taxon>
        <taxon>Fungi</taxon>
        <taxon>Dikarya</taxon>
        <taxon>Basidiomycota</taxon>
        <taxon>Ustilaginomycotina</taxon>
        <taxon>Exobasidiomycetes</taxon>
        <taxon>Microstromatales</taxon>
        <taxon>Microstromatales incertae sedis</taxon>
        <taxon>Jaminaea</taxon>
    </lineage>
</organism>
<protein>
    <recommendedName>
        <fullName evidence="4">Cyanovirin-N domain-containing protein</fullName>
    </recommendedName>
</protein>
<accession>A0A316UTC4</accession>
<evidence type="ECO:0000256" key="1">
    <source>
        <dbReference type="SAM" id="SignalP"/>
    </source>
</evidence>
<feature type="chain" id="PRO_5016273684" description="Cyanovirin-N domain-containing protein" evidence="1">
    <location>
        <begin position="30"/>
        <end position="111"/>
    </location>
</feature>
<name>A0A316UTC4_9BASI</name>
<dbReference type="EMBL" id="KZ819669">
    <property type="protein sequence ID" value="PWN27153.1"/>
    <property type="molecule type" value="Genomic_DNA"/>
</dbReference>
<dbReference type="AlphaFoldDB" id="A0A316UTC4"/>
<dbReference type="GeneID" id="37030121"/>
<gene>
    <name evidence="2" type="ORF">BDZ90DRAFT_260819</name>
</gene>
<evidence type="ECO:0000313" key="3">
    <source>
        <dbReference type="Proteomes" id="UP000245884"/>
    </source>
</evidence>
<evidence type="ECO:0000313" key="2">
    <source>
        <dbReference type="EMBL" id="PWN27153.1"/>
    </source>
</evidence>
<proteinExistence type="predicted"/>
<reference evidence="2 3" key="1">
    <citation type="journal article" date="2018" name="Mol. Biol. Evol.">
        <title>Broad Genomic Sampling Reveals a Smut Pathogenic Ancestry of the Fungal Clade Ustilaginomycotina.</title>
        <authorList>
            <person name="Kijpornyongpan T."/>
            <person name="Mondo S.J."/>
            <person name="Barry K."/>
            <person name="Sandor L."/>
            <person name="Lee J."/>
            <person name="Lipzen A."/>
            <person name="Pangilinan J."/>
            <person name="LaButti K."/>
            <person name="Hainaut M."/>
            <person name="Henrissat B."/>
            <person name="Grigoriev I.V."/>
            <person name="Spatafora J.W."/>
            <person name="Aime M.C."/>
        </authorList>
    </citation>
    <scope>NUCLEOTIDE SEQUENCE [LARGE SCALE GENOMIC DNA]</scope>
    <source>
        <strain evidence="2 3">MCA 5214</strain>
    </source>
</reference>
<evidence type="ECO:0008006" key="4">
    <source>
        <dbReference type="Google" id="ProtNLM"/>
    </source>
</evidence>
<keyword evidence="1" id="KW-0732">Signal</keyword>
<feature type="signal peptide" evidence="1">
    <location>
        <begin position="1"/>
        <end position="29"/>
    </location>
</feature>
<sequence length="111" mass="12419">MPTLDLPIFARLSLLALTFLLTLLHPLNAEMVGKCYRQPYCRGLGAPIEADVSNVMPIWSTCLTFASKMKKGKICKMVDCQNCTNLERAGGTVEGKFHCYDDGYYVEYCPN</sequence>
<dbReference type="RefSeq" id="XP_025361765.1">
    <property type="nucleotide sequence ID" value="XM_025508298.1"/>
</dbReference>